<dbReference type="GO" id="GO:0005579">
    <property type="term" value="C:membrane attack complex"/>
    <property type="evidence" value="ECO:0007669"/>
    <property type="project" value="InterPro"/>
</dbReference>
<dbReference type="AlphaFoldDB" id="A0A8D2QFK2"/>
<reference evidence="3" key="1">
    <citation type="submission" date="2025-08" db="UniProtKB">
        <authorList>
            <consortium name="Ensembl"/>
        </authorList>
    </citation>
    <scope>IDENTIFICATION</scope>
</reference>
<protein>
    <recommendedName>
        <fullName evidence="2">Lipocalin/cytosolic fatty-acid binding domain-containing protein</fullName>
    </recommendedName>
</protein>
<proteinExistence type="inferred from homology"/>
<dbReference type="Ensembl" id="ENSZALT00000017929.1">
    <property type="protein sequence ID" value="ENSZALP00000013123.1"/>
    <property type="gene ID" value="ENSZALG00000010952.1"/>
</dbReference>
<comment type="similarity">
    <text evidence="1">Belongs to the calycin superfamily. Lipocalin family.</text>
</comment>
<accession>A0A8D2QFK2</accession>
<dbReference type="PANTHER" id="PTHR47304:SF1">
    <property type="entry name" value="COMPLEMENT COMPONENT C8 GAMMA CHAIN"/>
    <property type="match status" value="1"/>
</dbReference>
<dbReference type="GO" id="GO:0070062">
    <property type="term" value="C:extracellular exosome"/>
    <property type="evidence" value="ECO:0007669"/>
    <property type="project" value="TreeGrafter"/>
</dbReference>
<dbReference type="Pfam" id="PF00061">
    <property type="entry name" value="Lipocalin"/>
    <property type="match status" value="2"/>
</dbReference>
<sequence length="350" mass="39265">MQLSGKWFLVGMASRCSYLAEHSHQLEATTVTMTVLDGQSLAISTFRKLDRMCWEIRQHYLPAQAPGRFLLKGHRKSSKVDVVVGEADPSSFIILYYQKGRGISVKLYGRSSRVSDAVVDKFEQRARAVGLSQDVTYYFPTYGFCDSADEFHVLDALSSARLGSAMQTMLFSILGLALLGTLHAQDSIPVQADFQQDKLTGRWYSIGLASNSNWFKEKRHLMKMCTTIISTTAEGNLEVTSTYPKGDQCVTRNSLYTKTEQPGRYSYTSPRWGSKHNIHVVETNYEEYALVATQISKSTGPSTMVLLYSRTKELSPERLEMFTQFSRGQGLTDDEILILPQTDKCMADAA</sequence>
<dbReference type="InterPro" id="IPR022272">
    <property type="entry name" value="Lipocalin_CS"/>
</dbReference>
<name>A0A8D2QFK2_ZONAL</name>
<dbReference type="InterPro" id="IPR043245">
    <property type="entry name" value="C8G"/>
</dbReference>
<evidence type="ECO:0000313" key="3">
    <source>
        <dbReference type="Ensembl" id="ENSZALP00000013123.1"/>
    </source>
</evidence>
<dbReference type="PRINTS" id="PR00179">
    <property type="entry name" value="LIPOCALIN"/>
</dbReference>
<dbReference type="InterPro" id="IPR012674">
    <property type="entry name" value="Calycin"/>
</dbReference>
<dbReference type="GO" id="GO:0072562">
    <property type="term" value="C:blood microparticle"/>
    <property type="evidence" value="ECO:0007669"/>
    <property type="project" value="TreeGrafter"/>
</dbReference>
<keyword evidence="4" id="KW-1185">Reference proteome</keyword>
<reference evidence="3" key="2">
    <citation type="submission" date="2025-09" db="UniProtKB">
        <authorList>
            <consortium name="Ensembl"/>
        </authorList>
    </citation>
    <scope>IDENTIFICATION</scope>
</reference>
<evidence type="ECO:0000313" key="4">
    <source>
        <dbReference type="Proteomes" id="UP000694413"/>
    </source>
</evidence>
<dbReference type="Proteomes" id="UP000694413">
    <property type="component" value="Unassembled WGS sequence"/>
</dbReference>
<feature type="domain" description="Lipocalin/cytosolic fatty-acid binding" evidence="2">
    <location>
        <begin position="200"/>
        <end position="343"/>
    </location>
</feature>
<dbReference type="PROSITE" id="PS00213">
    <property type="entry name" value="LIPOCALIN"/>
    <property type="match status" value="1"/>
</dbReference>
<dbReference type="PANTHER" id="PTHR47304">
    <property type="entry name" value="COMPLEMENT COMPONENT C8 GAMMA CHAIN"/>
    <property type="match status" value="1"/>
</dbReference>
<feature type="domain" description="Lipocalin/cytosolic fatty-acid binding" evidence="2">
    <location>
        <begin position="4"/>
        <end position="138"/>
    </location>
</feature>
<dbReference type="CDD" id="cd19419">
    <property type="entry name" value="lipocalin_L-PGDS"/>
    <property type="match status" value="1"/>
</dbReference>
<dbReference type="PRINTS" id="PR01254">
    <property type="entry name" value="PGNDSYNTHASE"/>
</dbReference>
<dbReference type="GO" id="GO:0001848">
    <property type="term" value="F:complement binding"/>
    <property type="evidence" value="ECO:0007669"/>
    <property type="project" value="TreeGrafter"/>
</dbReference>
<dbReference type="InterPro" id="IPR000566">
    <property type="entry name" value="Lipocln_cytosolic_FA-bd_dom"/>
</dbReference>
<evidence type="ECO:0000256" key="1">
    <source>
        <dbReference type="RuleBase" id="RU003695"/>
    </source>
</evidence>
<organism evidence="3 4">
    <name type="scientific">Zonotrichia albicollis</name>
    <name type="common">White-throated sparrow</name>
    <name type="synonym">Fringilla albicollis</name>
    <dbReference type="NCBI Taxonomy" id="44394"/>
    <lineage>
        <taxon>Eukaryota</taxon>
        <taxon>Metazoa</taxon>
        <taxon>Chordata</taxon>
        <taxon>Craniata</taxon>
        <taxon>Vertebrata</taxon>
        <taxon>Euteleostomi</taxon>
        <taxon>Archelosauria</taxon>
        <taxon>Archosauria</taxon>
        <taxon>Dinosauria</taxon>
        <taxon>Saurischia</taxon>
        <taxon>Theropoda</taxon>
        <taxon>Coelurosauria</taxon>
        <taxon>Aves</taxon>
        <taxon>Neognathae</taxon>
        <taxon>Neoaves</taxon>
        <taxon>Telluraves</taxon>
        <taxon>Australaves</taxon>
        <taxon>Passeriformes</taxon>
        <taxon>Passerellidae</taxon>
        <taxon>Zonotrichia</taxon>
    </lineage>
</organism>
<dbReference type="GO" id="GO:0006956">
    <property type="term" value="P:complement activation"/>
    <property type="evidence" value="ECO:0007669"/>
    <property type="project" value="InterPro"/>
</dbReference>
<evidence type="ECO:0000259" key="2">
    <source>
        <dbReference type="Pfam" id="PF00061"/>
    </source>
</evidence>
<dbReference type="Gene3D" id="2.40.128.20">
    <property type="match status" value="2"/>
</dbReference>
<dbReference type="SUPFAM" id="SSF50814">
    <property type="entry name" value="Lipocalins"/>
    <property type="match status" value="2"/>
</dbReference>